<accession>A0A0B4C4C9</accession>
<gene>
    <name evidence="2" type="ORF">RM53_14325</name>
</gene>
<evidence type="ECO:0000313" key="2">
    <source>
        <dbReference type="EMBL" id="KIC55889.1"/>
    </source>
</evidence>
<feature type="compositionally biased region" description="Basic and acidic residues" evidence="1">
    <location>
        <begin position="43"/>
        <end position="54"/>
    </location>
</feature>
<sequence>MSRERAPVFAGRKAADSSLDLGGLTARPAKPKPPVDPAALAEVAERHGFTDRDSGGQVGAGEGGGLAAPPASPPASPQVVTVPVPASAAPGRRVLRSGRNVPVNLKATPDFQARFFAVCDRLTEIHGRPITQAEGFEMAIAALEREVAEGGAK</sequence>
<dbReference type="Proteomes" id="UP000031166">
    <property type="component" value="Unassembled WGS sequence"/>
</dbReference>
<organism evidence="2 3">
    <name type="scientific">Brevundimonas nasdae</name>
    <dbReference type="NCBI Taxonomy" id="172043"/>
    <lineage>
        <taxon>Bacteria</taxon>
        <taxon>Pseudomonadati</taxon>
        <taxon>Pseudomonadota</taxon>
        <taxon>Alphaproteobacteria</taxon>
        <taxon>Caulobacterales</taxon>
        <taxon>Caulobacteraceae</taxon>
        <taxon>Brevundimonas</taxon>
    </lineage>
</organism>
<evidence type="ECO:0008006" key="4">
    <source>
        <dbReference type="Google" id="ProtNLM"/>
    </source>
</evidence>
<dbReference type="EMBL" id="JWSY01000028">
    <property type="protein sequence ID" value="KIC55889.1"/>
    <property type="molecule type" value="Genomic_DNA"/>
</dbReference>
<protein>
    <recommendedName>
        <fullName evidence="4">Stability/partitioning determinant</fullName>
    </recommendedName>
</protein>
<dbReference type="RefSeq" id="WP_039247797.1">
    <property type="nucleotide sequence ID" value="NZ_JWSY01000028.1"/>
</dbReference>
<feature type="region of interest" description="Disordered" evidence="1">
    <location>
        <begin position="1"/>
        <end position="82"/>
    </location>
</feature>
<name>A0A0B4C4C9_9CAUL</name>
<dbReference type="AlphaFoldDB" id="A0A0B4C4C9"/>
<proteinExistence type="predicted"/>
<feature type="compositionally biased region" description="Gly residues" evidence="1">
    <location>
        <begin position="56"/>
        <end position="66"/>
    </location>
</feature>
<reference evidence="2 3" key="1">
    <citation type="submission" date="2014-12" db="EMBL/GenBank/DDBJ databases">
        <title>Genome sequencing of Brevundimonas nasdae TPW30.</title>
        <authorList>
            <person name="Tan P.W."/>
            <person name="Chan K.-G."/>
        </authorList>
    </citation>
    <scope>NUCLEOTIDE SEQUENCE [LARGE SCALE GENOMIC DNA]</scope>
    <source>
        <strain evidence="2 3">TPW30</strain>
    </source>
</reference>
<evidence type="ECO:0000313" key="3">
    <source>
        <dbReference type="Proteomes" id="UP000031166"/>
    </source>
</evidence>
<comment type="caution">
    <text evidence="2">The sequence shown here is derived from an EMBL/GenBank/DDBJ whole genome shotgun (WGS) entry which is preliminary data.</text>
</comment>
<evidence type="ECO:0000256" key="1">
    <source>
        <dbReference type="SAM" id="MobiDB-lite"/>
    </source>
</evidence>